<organism evidence="2 3">
    <name type="scientific">Phaseolus coccineus</name>
    <name type="common">Scarlet runner bean</name>
    <name type="synonym">Phaseolus multiflorus</name>
    <dbReference type="NCBI Taxonomy" id="3886"/>
    <lineage>
        <taxon>Eukaryota</taxon>
        <taxon>Viridiplantae</taxon>
        <taxon>Streptophyta</taxon>
        <taxon>Embryophyta</taxon>
        <taxon>Tracheophyta</taxon>
        <taxon>Spermatophyta</taxon>
        <taxon>Magnoliopsida</taxon>
        <taxon>eudicotyledons</taxon>
        <taxon>Gunneridae</taxon>
        <taxon>Pentapetalae</taxon>
        <taxon>rosids</taxon>
        <taxon>fabids</taxon>
        <taxon>Fabales</taxon>
        <taxon>Fabaceae</taxon>
        <taxon>Papilionoideae</taxon>
        <taxon>50 kb inversion clade</taxon>
        <taxon>NPAAA clade</taxon>
        <taxon>indigoferoid/millettioid clade</taxon>
        <taxon>Phaseoleae</taxon>
        <taxon>Phaseolus</taxon>
    </lineage>
</organism>
<evidence type="ECO:0000313" key="2">
    <source>
        <dbReference type="EMBL" id="KAK7352623.1"/>
    </source>
</evidence>
<dbReference type="Proteomes" id="UP001374584">
    <property type="component" value="Unassembled WGS sequence"/>
</dbReference>
<evidence type="ECO:0000313" key="3">
    <source>
        <dbReference type="Proteomes" id="UP001374584"/>
    </source>
</evidence>
<dbReference type="PANTHER" id="PTHR35755">
    <property type="entry name" value="PROTEIN, PUTATIVE-RELATED"/>
    <property type="match status" value="1"/>
</dbReference>
<sequence>MAYEQHKPTRPWIQDALPMLVVILIAAHVLAMPPRNSRSVGERLTEGQGSSSVNPNLPPTKILAAIECG</sequence>
<accession>A0AAN9R3H9</accession>
<dbReference type="PANTHER" id="PTHR35755:SF3">
    <property type="entry name" value="EXPRESSED PROTEIN"/>
    <property type="match status" value="1"/>
</dbReference>
<protein>
    <submittedName>
        <fullName evidence="2">Uncharacterized protein</fullName>
    </submittedName>
</protein>
<keyword evidence="3" id="KW-1185">Reference proteome</keyword>
<gene>
    <name evidence="2" type="ORF">VNO80_18047</name>
</gene>
<feature type="region of interest" description="Disordered" evidence="1">
    <location>
        <begin position="35"/>
        <end position="59"/>
    </location>
</feature>
<dbReference type="EMBL" id="JAYMYR010000007">
    <property type="protein sequence ID" value="KAK7352623.1"/>
    <property type="molecule type" value="Genomic_DNA"/>
</dbReference>
<name>A0AAN9R3H9_PHACN</name>
<evidence type="ECO:0000256" key="1">
    <source>
        <dbReference type="SAM" id="MobiDB-lite"/>
    </source>
</evidence>
<dbReference type="AlphaFoldDB" id="A0AAN9R3H9"/>
<comment type="caution">
    <text evidence="2">The sequence shown here is derived from an EMBL/GenBank/DDBJ whole genome shotgun (WGS) entry which is preliminary data.</text>
</comment>
<proteinExistence type="predicted"/>
<reference evidence="2 3" key="1">
    <citation type="submission" date="2024-01" db="EMBL/GenBank/DDBJ databases">
        <title>The genomes of 5 underutilized Papilionoideae crops provide insights into root nodulation and disease resistanc.</title>
        <authorList>
            <person name="Jiang F."/>
        </authorList>
    </citation>
    <scope>NUCLEOTIDE SEQUENCE [LARGE SCALE GENOMIC DNA]</scope>
    <source>
        <strain evidence="2">JINMINGXINNONG_FW02</strain>
        <tissue evidence="2">Leaves</tissue>
    </source>
</reference>